<accession>A0ABS1UYR2</accession>
<organism evidence="2 3">
    <name type="scientific">Belnapia mucosa</name>
    <dbReference type="NCBI Taxonomy" id="2804532"/>
    <lineage>
        <taxon>Bacteria</taxon>
        <taxon>Pseudomonadati</taxon>
        <taxon>Pseudomonadota</taxon>
        <taxon>Alphaproteobacteria</taxon>
        <taxon>Acetobacterales</taxon>
        <taxon>Roseomonadaceae</taxon>
        <taxon>Belnapia</taxon>
    </lineage>
</organism>
<feature type="transmembrane region" description="Helical" evidence="1">
    <location>
        <begin position="6"/>
        <end position="24"/>
    </location>
</feature>
<keyword evidence="1" id="KW-1133">Transmembrane helix</keyword>
<gene>
    <name evidence="2" type="ORF">JMJ55_04310</name>
</gene>
<keyword evidence="1" id="KW-0812">Transmembrane</keyword>
<sequence>MQIDTSILIAVVSVALSIGSVIYARAQARATLTQAQGALAALNWQGGASASRLNELWRELMESPLLLEELLSTNPALRPLYEKMGARHMLLLTEYFNLIHATWHLRKQGLVSDYRWPAFEAQARYMASAATVVELFELRANRGLMSADFVAAWRALKKGDGKFDPLGGKGGV</sequence>
<evidence type="ECO:0000256" key="1">
    <source>
        <dbReference type="SAM" id="Phobius"/>
    </source>
</evidence>
<proteinExistence type="predicted"/>
<keyword evidence="3" id="KW-1185">Reference proteome</keyword>
<dbReference type="RefSeq" id="WP_202824230.1">
    <property type="nucleotide sequence ID" value="NZ_JAEUXJ010000001.1"/>
</dbReference>
<reference evidence="2 3" key="1">
    <citation type="submission" date="2021-01" db="EMBL/GenBank/DDBJ databases">
        <title>Belnapia mucosa sp. nov. and Belnapia arida sp. nov., isolated from the Tabernas Desert (Almeria, Spain).</title>
        <authorList>
            <person name="Molina-Menor E."/>
            <person name="Vidal-Verdu A."/>
            <person name="Calonge A."/>
            <person name="Satari L."/>
            <person name="Pereto Magraner J."/>
            <person name="Porcar Miralles M."/>
        </authorList>
    </citation>
    <scope>NUCLEOTIDE SEQUENCE [LARGE SCALE GENOMIC DNA]</scope>
    <source>
        <strain evidence="2 3">T6</strain>
    </source>
</reference>
<keyword evidence="1" id="KW-0472">Membrane</keyword>
<comment type="caution">
    <text evidence="2">The sequence shown here is derived from an EMBL/GenBank/DDBJ whole genome shotgun (WGS) entry which is preliminary data.</text>
</comment>
<dbReference type="Proteomes" id="UP000606490">
    <property type="component" value="Unassembled WGS sequence"/>
</dbReference>
<evidence type="ECO:0000313" key="2">
    <source>
        <dbReference type="EMBL" id="MBL6454535.1"/>
    </source>
</evidence>
<dbReference type="EMBL" id="JAEUXJ010000001">
    <property type="protein sequence ID" value="MBL6454535.1"/>
    <property type="molecule type" value="Genomic_DNA"/>
</dbReference>
<name>A0ABS1UYR2_9PROT</name>
<evidence type="ECO:0000313" key="3">
    <source>
        <dbReference type="Proteomes" id="UP000606490"/>
    </source>
</evidence>
<protein>
    <submittedName>
        <fullName evidence="2">Uncharacterized protein</fullName>
    </submittedName>
</protein>